<feature type="compositionally biased region" description="Polar residues" evidence="1">
    <location>
        <begin position="251"/>
        <end position="261"/>
    </location>
</feature>
<dbReference type="Proteomes" id="UP000297641">
    <property type="component" value="Unassembled WGS sequence"/>
</dbReference>
<evidence type="ECO:0000256" key="1">
    <source>
        <dbReference type="SAM" id="MobiDB-lite"/>
    </source>
</evidence>
<dbReference type="EMBL" id="RQFT01000012">
    <property type="protein sequence ID" value="TGL03315.1"/>
    <property type="molecule type" value="Genomic_DNA"/>
</dbReference>
<name>A0A7I0HNP3_9LEPT</name>
<proteinExistence type="predicted"/>
<feature type="compositionally biased region" description="Polar residues" evidence="1">
    <location>
        <begin position="278"/>
        <end position="288"/>
    </location>
</feature>
<evidence type="ECO:0000313" key="3">
    <source>
        <dbReference type="Proteomes" id="UP000297641"/>
    </source>
</evidence>
<sequence>MADSSKKVLEKKGQGEYEFTAYGEFLSYFHAHIDIFKRLLKSKKMDPTRVEEVAKQIKSYMTGNIKKTDQFFEHLPQFATILGVSKEEVSSYLNSNFIEVLTKVQEKLKTQELEKLTNAPAPSFSSITEEIVERLQVTHPKDYVFAQKGILMVLENPITGEIIEPQGLMAASAKAALAMPQGTDSEKEPVSLTEALAVANAPPTPVTKKQSLIPEKDKSILQEITETFSDILTGEKLEIKIGPEVTEPSLADTSSNTNSTKVNEEYEIEDLEFDDSDSGQSNSNTSNGAEEHDDFSDDLGIEYEEEEPPPPPKQIDLNLVRLGNFSVKEFMDLVQTITTYQTKGDQVGYQNWLRSISEFDKAVVSLRTQVLKEQKNEAVDWKALFQMMSSKSELKPEVLQGIVKKIKNFQIVKLTLDRMIQEFKKGSPEFMQMVKMAWPHIQKSFYEVPNYQQVQTLLRGILSRVNDESHKKDFSKIFTMALNFIQSKYQV</sequence>
<gene>
    <name evidence="2" type="ORF">EHQ43_16190</name>
</gene>
<feature type="compositionally biased region" description="Acidic residues" evidence="1">
    <location>
        <begin position="265"/>
        <end position="277"/>
    </location>
</feature>
<reference evidence="2 3" key="1">
    <citation type="journal article" date="2019" name="PLoS Negl. Trop. Dis.">
        <title>Revisiting the worldwide diversity of Leptospira species in the environment.</title>
        <authorList>
            <person name="Vincent A.T."/>
            <person name="Schiettekatte O."/>
            <person name="Bourhy P."/>
            <person name="Veyrier F.J."/>
            <person name="Picardeau M."/>
        </authorList>
    </citation>
    <scope>NUCLEOTIDE SEQUENCE [LARGE SCALE GENOMIC DNA]</scope>
    <source>
        <strain evidence="2 3">201800273</strain>
    </source>
</reference>
<evidence type="ECO:0000313" key="2">
    <source>
        <dbReference type="EMBL" id="TGL03315.1"/>
    </source>
</evidence>
<protein>
    <submittedName>
        <fullName evidence="2">Uncharacterized protein</fullName>
    </submittedName>
</protein>
<feature type="region of interest" description="Disordered" evidence="1">
    <location>
        <begin position="243"/>
        <end position="295"/>
    </location>
</feature>
<accession>A0A7I0HNP3</accession>
<dbReference type="AlphaFoldDB" id="A0A7I0HNP3"/>
<dbReference type="RefSeq" id="WP_135771728.1">
    <property type="nucleotide sequence ID" value="NZ_RQFT01000012.1"/>
</dbReference>
<comment type="caution">
    <text evidence="2">The sequence shown here is derived from an EMBL/GenBank/DDBJ whole genome shotgun (WGS) entry which is preliminary data.</text>
</comment>
<organism evidence="2 3">
    <name type="scientific">Leptospira bouyouniensis</name>
    <dbReference type="NCBI Taxonomy" id="2484911"/>
    <lineage>
        <taxon>Bacteria</taxon>
        <taxon>Pseudomonadati</taxon>
        <taxon>Spirochaetota</taxon>
        <taxon>Spirochaetia</taxon>
        <taxon>Leptospirales</taxon>
        <taxon>Leptospiraceae</taxon>
        <taxon>Leptospira</taxon>
    </lineage>
</organism>